<evidence type="ECO:0000256" key="1">
    <source>
        <dbReference type="ARBA" id="ARBA00005689"/>
    </source>
</evidence>
<dbReference type="InterPro" id="IPR007886">
    <property type="entry name" value="AlaDH/PNT_N"/>
</dbReference>
<dbReference type="EC" id="1.4.1.1" evidence="2"/>
<dbReference type="Gene3D" id="3.40.50.720">
    <property type="entry name" value="NAD(P)-binding Rossmann-like Domain"/>
    <property type="match status" value="2"/>
</dbReference>
<organism evidence="7 8">
    <name type="scientific">Candidatus Lambdaproteobacteria bacterium RIFOXYD2_FULL_56_26</name>
    <dbReference type="NCBI Taxonomy" id="1817773"/>
    <lineage>
        <taxon>Bacteria</taxon>
        <taxon>Pseudomonadati</taxon>
        <taxon>Pseudomonadota</taxon>
        <taxon>Candidatus Lambdaproteobacteria</taxon>
    </lineage>
</organism>
<dbReference type="InterPro" id="IPR008143">
    <property type="entry name" value="Ala_DH/PNT_CS2"/>
</dbReference>
<dbReference type="InterPro" id="IPR036291">
    <property type="entry name" value="NAD(P)-bd_dom_sf"/>
</dbReference>
<evidence type="ECO:0000256" key="4">
    <source>
        <dbReference type="ARBA" id="ARBA00023027"/>
    </source>
</evidence>
<dbReference type="InterPro" id="IPR008141">
    <property type="entry name" value="Ala_DH"/>
</dbReference>
<dbReference type="SMART" id="SM01002">
    <property type="entry name" value="AlaDh_PNT_C"/>
    <property type="match status" value="1"/>
</dbReference>
<evidence type="ECO:0000313" key="8">
    <source>
        <dbReference type="Proteomes" id="UP000177583"/>
    </source>
</evidence>
<proteinExistence type="inferred from homology"/>
<name>A0A1F6GZ86_9PROT</name>
<protein>
    <recommendedName>
        <fullName evidence="2">alanine dehydrogenase</fullName>
        <ecNumber evidence="2">1.4.1.1</ecNumber>
    </recommendedName>
</protein>
<dbReference type="SMART" id="SM01003">
    <property type="entry name" value="AlaDh_PNT_N"/>
    <property type="match status" value="1"/>
</dbReference>
<evidence type="ECO:0000259" key="5">
    <source>
        <dbReference type="SMART" id="SM01002"/>
    </source>
</evidence>
<feature type="domain" description="Alanine dehydrogenase/pyridine nucleotide transhydrogenase N-terminal" evidence="6">
    <location>
        <begin position="4"/>
        <end position="136"/>
    </location>
</feature>
<keyword evidence="3" id="KW-0560">Oxidoreductase</keyword>
<accession>A0A1F6GZ86</accession>
<evidence type="ECO:0000259" key="6">
    <source>
        <dbReference type="SMART" id="SM01003"/>
    </source>
</evidence>
<dbReference type="GO" id="GO:0005886">
    <property type="term" value="C:plasma membrane"/>
    <property type="evidence" value="ECO:0007669"/>
    <property type="project" value="TreeGrafter"/>
</dbReference>
<evidence type="ECO:0000256" key="3">
    <source>
        <dbReference type="ARBA" id="ARBA00023002"/>
    </source>
</evidence>
<dbReference type="GO" id="GO:0000286">
    <property type="term" value="F:alanine dehydrogenase activity"/>
    <property type="evidence" value="ECO:0007669"/>
    <property type="project" value="UniProtKB-EC"/>
</dbReference>
<dbReference type="SUPFAM" id="SSF52283">
    <property type="entry name" value="Formate/glycerate dehydrogenase catalytic domain-like"/>
    <property type="match status" value="1"/>
</dbReference>
<dbReference type="PANTHER" id="PTHR42795">
    <property type="entry name" value="ALANINE DEHYDROGENASE"/>
    <property type="match status" value="1"/>
</dbReference>
<dbReference type="PANTHER" id="PTHR42795:SF1">
    <property type="entry name" value="ALANINE DEHYDROGENASE"/>
    <property type="match status" value="1"/>
</dbReference>
<comment type="similarity">
    <text evidence="1">Belongs to the AlaDH/PNT family.</text>
</comment>
<dbReference type="SUPFAM" id="SSF51735">
    <property type="entry name" value="NAD(P)-binding Rossmann-fold domains"/>
    <property type="match status" value="1"/>
</dbReference>
<sequence>MILGIPKETKTAERRVALIPQDCARLVAAGAKVLMEEGAGRSAGFKDALYLQSGVSLVPGPEPLFAQAELIVKVKEPQAQELERLEKRHLLFCYLHLGGNPNLTQALLDKGLTAYGFETVGQAGQTPLLAPMSAIAGRLAVQLGARFLMAAQGGRGTLLGGTLDHPGGEVLVLGAGIAGTEAAALAWGMGARVQVLDLRPEALDRLVARLPGVAVEVAGPGLLERFLPQTDLLVGAVYLKGRKAPRVVSTQQMGLMPKGAVAVDISIDQGGCFETSRPCTHESPTYLEQGVIHSAITNLPAAVPHTASVALSKAITPFVLQLLQGKRDLELQAGLNLEAGQLRIEL</sequence>
<dbReference type="Proteomes" id="UP000177583">
    <property type="component" value="Unassembled WGS sequence"/>
</dbReference>
<dbReference type="CDD" id="cd05305">
    <property type="entry name" value="L-AlaDH"/>
    <property type="match status" value="1"/>
</dbReference>
<dbReference type="AlphaFoldDB" id="A0A1F6GZ86"/>
<dbReference type="Pfam" id="PF01262">
    <property type="entry name" value="AlaDh_PNT_C"/>
    <property type="match status" value="1"/>
</dbReference>
<feature type="domain" description="Alanine dehydrogenase/pyridine nucleotide transhydrogenase NAD(H)-binding" evidence="5">
    <location>
        <begin position="148"/>
        <end position="295"/>
    </location>
</feature>
<reference evidence="7 8" key="1">
    <citation type="journal article" date="2016" name="Nat. Commun.">
        <title>Thousands of microbial genomes shed light on interconnected biogeochemical processes in an aquifer system.</title>
        <authorList>
            <person name="Anantharaman K."/>
            <person name="Brown C.T."/>
            <person name="Hug L.A."/>
            <person name="Sharon I."/>
            <person name="Castelle C.J."/>
            <person name="Probst A.J."/>
            <person name="Thomas B.C."/>
            <person name="Singh A."/>
            <person name="Wilkins M.J."/>
            <person name="Karaoz U."/>
            <person name="Brodie E.L."/>
            <person name="Williams K.H."/>
            <person name="Hubbard S.S."/>
            <person name="Banfield J.F."/>
        </authorList>
    </citation>
    <scope>NUCLEOTIDE SEQUENCE [LARGE SCALE GENOMIC DNA]</scope>
</reference>
<dbReference type="GO" id="GO:0042853">
    <property type="term" value="P:L-alanine catabolic process"/>
    <property type="evidence" value="ECO:0007669"/>
    <property type="project" value="InterPro"/>
</dbReference>
<evidence type="ECO:0000256" key="2">
    <source>
        <dbReference type="ARBA" id="ARBA00012897"/>
    </source>
</evidence>
<dbReference type="InterPro" id="IPR007698">
    <property type="entry name" value="AlaDH/PNT_NAD(H)-bd"/>
</dbReference>
<dbReference type="EMBL" id="MFNF01000017">
    <property type="protein sequence ID" value="OGH03399.1"/>
    <property type="molecule type" value="Genomic_DNA"/>
</dbReference>
<keyword evidence="4" id="KW-0520">NAD</keyword>
<evidence type="ECO:0000313" key="7">
    <source>
        <dbReference type="EMBL" id="OGH03399.1"/>
    </source>
</evidence>
<dbReference type="Pfam" id="PF05222">
    <property type="entry name" value="AlaDh_PNT_N"/>
    <property type="match status" value="1"/>
</dbReference>
<comment type="caution">
    <text evidence="7">The sequence shown here is derived from an EMBL/GenBank/DDBJ whole genome shotgun (WGS) entry which is preliminary data.</text>
</comment>
<gene>
    <name evidence="7" type="ORF">A2557_02635</name>
</gene>
<dbReference type="PROSITE" id="PS00837">
    <property type="entry name" value="ALADH_PNT_2"/>
    <property type="match status" value="1"/>
</dbReference>